<proteinExistence type="predicted"/>
<organism evidence="1">
    <name type="scientific">uncultured Caudovirales phage</name>
    <dbReference type="NCBI Taxonomy" id="2100421"/>
    <lineage>
        <taxon>Viruses</taxon>
        <taxon>Duplodnaviria</taxon>
        <taxon>Heunggongvirae</taxon>
        <taxon>Uroviricota</taxon>
        <taxon>Caudoviricetes</taxon>
        <taxon>Peduoviridae</taxon>
        <taxon>Maltschvirus</taxon>
        <taxon>Maltschvirus maltsch</taxon>
    </lineage>
</organism>
<reference evidence="1" key="1">
    <citation type="submission" date="2020-04" db="EMBL/GenBank/DDBJ databases">
        <authorList>
            <person name="Chiriac C."/>
            <person name="Salcher M."/>
            <person name="Ghai R."/>
            <person name="Kavagutti S V."/>
        </authorList>
    </citation>
    <scope>NUCLEOTIDE SEQUENCE</scope>
</reference>
<name>A0A6J5LIS1_9CAUD</name>
<sequence length="176" mass="19876">MTQITRQPQNTNLLQPTKFLLSFDRIASVQYFCQEANIPGINLGQATYNTPFMDIPVAGNKLTYNPFNVTFTVDEKVNSWNQINLWLRAIASPTGFEERNDLTSRQNAYKKQTLTSYSDATLIVLSSLNNPILKVHFVNAFPLSLSDIQFDTTQSAENIITGTASFAFEYFDIESL</sequence>
<dbReference type="InterPro" id="IPR057120">
    <property type="entry name" value="Phage_TTP_2"/>
</dbReference>
<protein>
    <submittedName>
        <fullName evidence="1">Tail completion and sheath stabilizer protein</fullName>
    </submittedName>
</protein>
<gene>
    <name evidence="1" type="ORF">UFOVP250_188</name>
</gene>
<dbReference type="EMBL" id="LR796270">
    <property type="protein sequence ID" value="CAB4133452.1"/>
    <property type="molecule type" value="Genomic_DNA"/>
</dbReference>
<accession>A0A6J5LIS1</accession>
<evidence type="ECO:0000313" key="1">
    <source>
        <dbReference type="EMBL" id="CAB4133452.1"/>
    </source>
</evidence>
<dbReference type="Pfam" id="PF23849">
    <property type="entry name" value="Phage_TTP_2"/>
    <property type="match status" value="1"/>
</dbReference>